<organism evidence="1 2">
    <name type="scientific">Cnuibacter physcomitrellae</name>
    <dbReference type="NCBI Taxonomy" id="1619308"/>
    <lineage>
        <taxon>Bacteria</taxon>
        <taxon>Bacillati</taxon>
        <taxon>Actinomycetota</taxon>
        <taxon>Actinomycetes</taxon>
        <taxon>Micrococcales</taxon>
        <taxon>Microbacteriaceae</taxon>
        <taxon>Cnuibacter</taxon>
    </lineage>
</organism>
<keyword evidence="2" id="KW-1185">Reference proteome</keyword>
<protein>
    <submittedName>
        <fullName evidence="1">Uncharacterized protein</fullName>
    </submittedName>
</protein>
<accession>A0A1X9LWK6</accession>
<dbReference type="AlphaFoldDB" id="A0A1X9LWK6"/>
<dbReference type="Proteomes" id="UP000192775">
    <property type="component" value="Chromosome"/>
</dbReference>
<gene>
    <name evidence="1" type="ORF">B5808_15315</name>
</gene>
<reference evidence="1 2" key="1">
    <citation type="submission" date="2017-04" db="EMBL/GenBank/DDBJ databases">
        <authorList>
            <person name="Afonso C.L."/>
            <person name="Miller P.J."/>
            <person name="Scott M.A."/>
            <person name="Spackman E."/>
            <person name="Goraichik I."/>
            <person name="Dimitrov K.M."/>
            <person name="Suarez D.L."/>
            <person name="Swayne D.E."/>
        </authorList>
    </citation>
    <scope>NUCLEOTIDE SEQUENCE [LARGE SCALE GENOMIC DNA]</scope>
    <source>
        <strain evidence="2">XA(T)</strain>
    </source>
</reference>
<dbReference type="EMBL" id="CP020715">
    <property type="protein sequence ID" value="ARJ06430.1"/>
    <property type="molecule type" value="Genomic_DNA"/>
</dbReference>
<dbReference type="KEGG" id="cphy:B5808_15315"/>
<sequence length="171" mass="17829">MGNRRMRSAAAVSITAVIVLALTACMPFHSTPQPHLPSTPAASPQSRAVSGFLLIRDPTMTDAEIAERQQRLWDTGDDSCVAPEGFEDIAAGGAVQLRQPDGTEVSGVIGTGVWDSDAMSANHILGCGFPFTVEGVALLEGDYGLRIAGGDEPGWVVSAGEIRTGPRIILG</sequence>
<dbReference type="PROSITE" id="PS51257">
    <property type="entry name" value="PROKAR_LIPOPROTEIN"/>
    <property type="match status" value="1"/>
</dbReference>
<evidence type="ECO:0000313" key="2">
    <source>
        <dbReference type="Proteomes" id="UP000192775"/>
    </source>
</evidence>
<proteinExistence type="predicted"/>
<name>A0A1X9LWK6_9MICO</name>
<evidence type="ECO:0000313" key="1">
    <source>
        <dbReference type="EMBL" id="ARJ06430.1"/>
    </source>
</evidence>
<dbReference type="STRING" id="1619308.B5808_15315"/>